<accession>A0A6N3C4L3</accession>
<organism evidence="1">
    <name type="scientific">Veillonella ratti</name>
    <dbReference type="NCBI Taxonomy" id="103892"/>
    <lineage>
        <taxon>Bacteria</taxon>
        <taxon>Bacillati</taxon>
        <taxon>Bacillota</taxon>
        <taxon>Negativicutes</taxon>
        <taxon>Veillonellales</taxon>
        <taxon>Veillonellaceae</taxon>
        <taxon>Veillonella</taxon>
    </lineage>
</organism>
<proteinExistence type="predicted"/>
<sequence>MVRAAVTRQSNMAAFKARIREIAKTRVLVGIPQANSSRSADGGGGITNAELLYIHTHGVRQQTMRQDMKSDMDQGKKYSEAYQLYVQSHGSPLWHSPPRPVLEPAMDYHKDAIKVDLSEAVKLYLQTGRDTGYRKVGMFGAAMAKGWFEHPANGWAPNSPKTIIKKGSESPLIDTGAMRQAITYVVDKGVV</sequence>
<evidence type="ECO:0000313" key="1">
    <source>
        <dbReference type="EMBL" id="VYU07943.1"/>
    </source>
</evidence>
<dbReference type="AlphaFoldDB" id="A0A6N3C4L3"/>
<dbReference type="RefSeq" id="WP_156704747.1">
    <property type="nucleotide sequence ID" value="NZ_CACRUX010000047.1"/>
</dbReference>
<reference evidence="1" key="1">
    <citation type="submission" date="2019-11" db="EMBL/GenBank/DDBJ databases">
        <authorList>
            <person name="Feng L."/>
        </authorList>
    </citation>
    <scope>NUCLEOTIDE SEQUENCE</scope>
    <source>
        <strain evidence="1">VrattiLFYP33</strain>
    </source>
</reference>
<gene>
    <name evidence="1" type="ORF">VRLFYP33_01191</name>
</gene>
<protein>
    <submittedName>
        <fullName evidence="1">Uncharacterized protein</fullName>
    </submittedName>
</protein>
<dbReference type="EMBL" id="CACRUX010000047">
    <property type="protein sequence ID" value="VYU07943.1"/>
    <property type="molecule type" value="Genomic_DNA"/>
</dbReference>
<name>A0A6N3C4L3_9FIRM</name>